<evidence type="ECO:0000313" key="8">
    <source>
        <dbReference type="EMBL" id="OGZ04261.1"/>
    </source>
</evidence>
<dbReference type="GO" id="GO:0070181">
    <property type="term" value="F:small ribosomal subunit rRNA binding"/>
    <property type="evidence" value="ECO:0007669"/>
    <property type="project" value="TreeGrafter"/>
</dbReference>
<keyword evidence="5 7" id="KW-0687">Ribonucleoprotein</keyword>
<dbReference type="InterPro" id="IPR036510">
    <property type="entry name" value="Ribosomal_bS20_sf"/>
</dbReference>
<dbReference type="SUPFAM" id="SSF46992">
    <property type="entry name" value="Ribosomal protein S20"/>
    <property type="match status" value="1"/>
</dbReference>
<reference evidence="8 9" key="1">
    <citation type="journal article" date="2016" name="Nat. Commun.">
        <title>Thousands of microbial genomes shed light on interconnected biogeochemical processes in an aquifer system.</title>
        <authorList>
            <person name="Anantharaman K."/>
            <person name="Brown C.T."/>
            <person name="Hug L.A."/>
            <person name="Sharon I."/>
            <person name="Castelle C.J."/>
            <person name="Probst A.J."/>
            <person name="Thomas B.C."/>
            <person name="Singh A."/>
            <person name="Wilkins M.J."/>
            <person name="Karaoz U."/>
            <person name="Brodie E.L."/>
            <person name="Williams K.H."/>
            <person name="Hubbard S.S."/>
            <person name="Banfield J.F."/>
        </authorList>
    </citation>
    <scope>NUCLEOTIDE SEQUENCE [LARGE SCALE GENOMIC DNA]</scope>
</reference>
<dbReference type="GO" id="GO:0015935">
    <property type="term" value="C:small ribosomal subunit"/>
    <property type="evidence" value="ECO:0007669"/>
    <property type="project" value="TreeGrafter"/>
</dbReference>
<dbReference type="EMBL" id="MHLH01000009">
    <property type="protein sequence ID" value="OGZ04261.1"/>
    <property type="molecule type" value="Genomic_DNA"/>
</dbReference>
<dbReference type="Gene3D" id="1.20.58.110">
    <property type="entry name" value="Ribosomal protein S20"/>
    <property type="match status" value="1"/>
</dbReference>
<sequence>MAITSSARRAIRVSARKKAFNDNRSKAMKETIKEVRQLVSAQKGAEAKKLLSAAYKAIDKAMKRGVIKKNTAARKKSRLSQAIKKIS</sequence>
<evidence type="ECO:0000313" key="9">
    <source>
        <dbReference type="Proteomes" id="UP000178841"/>
    </source>
</evidence>
<dbReference type="PANTHER" id="PTHR33398:SF1">
    <property type="entry name" value="SMALL RIBOSOMAL SUBUNIT PROTEIN BS20C"/>
    <property type="match status" value="1"/>
</dbReference>
<evidence type="ECO:0000256" key="1">
    <source>
        <dbReference type="ARBA" id="ARBA00007634"/>
    </source>
</evidence>
<dbReference type="GO" id="GO:0003735">
    <property type="term" value="F:structural constituent of ribosome"/>
    <property type="evidence" value="ECO:0007669"/>
    <property type="project" value="InterPro"/>
</dbReference>
<dbReference type="Proteomes" id="UP000178841">
    <property type="component" value="Unassembled WGS sequence"/>
</dbReference>
<evidence type="ECO:0000256" key="6">
    <source>
        <dbReference type="ARBA" id="ARBA00035136"/>
    </source>
</evidence>
<dbReference type="PANTHER" id="PTHR33398">
    <property type="entry name" value="30S RIBOSOMAL PROTEIN S20"/>
    <property type="match status" value="1"/>
</dbReference>
<protein>
    <recommendedName>
        <fullName evidence="6 7">Small ribosomal subunit protein bS20</fullName>
    </recommendedName>
</protein>
<comment type="caution">
    <text evidence="8">The sequence shown here is derived from an EMBL/GenBank/DDBJ whole genome shotgun (WGS) entry which is preliminary data.</text>
</comment>
<evidence type="ECO:0000256" key="3">
    <source>
        <dbReference type="ARBA" id="ARBA00022884"/>
    </source>
</evidence>
<organism evidence="8 9">
    <name type="scientific">Candidatus Lloydbacteria bacterium RIFCSPHIGHO2_01_FULL_41_20</name>
    <dbReference type="NCBI Taxonomy" id="1798657"/>
    <lineage>
        <taxon>Bacteria</taxon>
        <taxon>Candidatus Lloydiibacteriota</taxon>
    </lineage>
</organism>
<keyword evidence="2 7" id="KW-0699">rRNA-binding</keyword>
<dbReference type="STRING" id="1798657.A2648_00470"/>
<evidence type="ECO:0000256" key="5">
    <source>
        <dbReference type="ARBA" id="ARBA00023274"/>
    </source>
</evidence>
<comment type="function">
    <text evidence="7">Binds directly to 16S ribosomal RNA.</text>
</comment>
<dbReference type="GO" id="GO:0006412">
    <property type="term" value="P:translation"/>
    <property type="evidence" value="ECO:0007669"/>
    <property type="project" value="UniProtKB-UniRule"/>
</dbReference>
<proteinExistence type="inferred from homology"/>
<dbReference type="AlphaFoldDB" id="A0A1G2CUA4"/>
<dbReference type="NCBIfam" id="TIGR00029">
    <property type="entry name" value="S20"/>
    <property type="match status" value="1"/>
</dbReference>
<comment type="similarity">
    <text evidence="1 7">Belongs to the bacterial ribosomal protein bS20 family.</text>
</comment>
<evidence type="ECO:0000256" key="7">
    <source>
        <dbReference type="HAMAP-Rule" id="MF_00500"/>
    </source>
</evidence>
<dbReference type="Pfam" id="PF01649">
    <property type="entry name" value="Ribosomal_S20p"/>
    <property type="match status" value="1"/>
</dbReference>
<accession>A0A1G2CUA4</accession>
<gene>
    <name evidence="7" type="primary">rpsT</name>
    <name evidence="8" type="ORF">A2648_00470</name>
</gene>
<dbReference type="HAMAP" id="MF_00500">
    <property type="entry name" value="Ribosomal_bS20"/>
    <property type="match status" value="1"/>
</dbReference>
<evidence type="ECO:0000256" key="4">
    <source>
        <dbReference type="ARBA" id="ARBA00022980"/>
    </source>
</evidence>
<keyword evidence="3 7" id="KW-0694">RNA-binding</keyword>
<dbReference type="InterPro" id="IPR002583">
    <property type="entry name" value="Ribosomal_bS20"/>
</dbReference>
<keyword evidence="4 7" id="KW-0689">Ribosomal protein</keyword>
<evidence type="ECO:0000256" key="2">
    <source>
        <dbReference type="ARBA" id="ARBA00022730"/>
    </source>
</evidence>
<name>A0A1G2CUA4_9BACT</name>